<evidence type="ECO:0000313" key="5">
    <source>
        <dbReference type="Proteomes" id="UP001442364"/>
    </source>
</evidence>
<dbReference type="RefSeq" id="WP_349153132.1">
    <property type="nucleotide sequence ID" value="NZ_JBBMER010000001.1"/>
</dbReference>
<comment type="similarity">
    <text evidence="1">Belongs to the nitroreductase family.</text>
</comment>
<dbReference type="InterPro" id="IPR029479">
    <property type="entry name" value="Nitroreductase"/>
</dbReference>
<feature type="domain" description="Nitroreductase" evidence="3">
    <location>
        <begin position="9"/>
        <end position="159"/>
    </location>
</feature>
<evidence type="ECO:0000313" key="4">
    <source>
        <dbReference type="EMBL" id="MEQ2378495.1"/>
    </source>
</evidence>
<dbReference type="InterPro" id="IPR000415">
    <property type="entry name" value="Nitroreductase-like"/>
</dbReference>
<dbReference type="Gene3D" id="3.40.109.10">
    <property type="entry name" value="NADH Oxidase"/>
    <property type="match status" value="2"/>
</dbReference>
<dbReference type="PANTHER" id="PTHR43673:SF10">
    <property type="entry name" value="NADH DEHYDROGENASE_NAD(P)H NITROREDUCTASE XCC3605-RELATED"/>
    <property type="match status" value="1"/>
</dbReference>
<dbReference type="EMBL" id="JBBMER010000001">
    <property type="protein sequence ID" value="MEQ2378495.1"/>
    <property type="molecule type" value="Genomic_DNA"/>
</dbReference>
<evidence type="ECO:0000256" key="1">
    <source>
        <dbReference type="ARBA" id="ARBA00007118"/>
    </source>
</evidence>
<organism evidence="4 5">
    <name type="scientific">[Lactobacillus] rogosae</name>
    <dbReference type="NCBI Taxonomy" id="706562"/>
    <lineage>
        <taxon>Bacteria</taxon>
        <taxon>Bacillati</taxon>
        <taxon>Bacillota</taxon>
        <taxon>Clostridia</taxon>
        <taxon>Lachnospirales</taxon>
        <taxon>Lachnospiraceae</taxon>
        <taxon>Lachnospira</taxon>
    </lineage>
</organism>
<dbReference type="SUPFAM" id="SSF55469">
    <property type="entry name" value="FMN-dependent nitroreductase-like"/>
    <property type="match status" value="1"/>
</dbReference>
<keyword evidence="2" id="KW-0560">Oxidoreductase</keyword>
<dbReference type="Pfam" id="PF00881">
    <property type="entry name" value="Nitroreductase"/>
    <property type="match status" value="1"/>
</dbReference>
<gene>
    <name evidence="4" type="ORF">WMO14_01160</name>
</gene>
<accession>A0ABV1BRW2</accession>
<reference evidence="4 5" key="1">
    <citation type="submission" date="2024-03" db="EMBL/GenBank/DDBJ databases">
        <title>Human intestinal bacterial collection.</title>
        <authorList>
            <person name="Pauvert C."/>
            <person name="Hitch T.C.A."/>
            <person name="Clavel T."/>
        </authorList>
    </citation>
    <scope>NUCLEOTIDE SEQUENCE [LARGE SCALE GENOMIC DNA]</scope>
    <source>
        <strain evidence="4 5">CLA-AA-H255</strain>
    </source>
</reference>
<protein>
    <submittedName>
        <fullName evidence="4">Nitroreductase family protein</fullName>
    </submittedName>
</protein>
<dbReference type="PANTHER" id="PTHR43673">
    <property type="entry name" value="NAD(P)H NITROREDUCTASE YDGI-RELATED"/>
    <property type="match status" value="1"/>
</dbReference>
<evidence type="ECO:0000259" key="3">
    <source>
        <dbReference type="Pfam" id="PF00881"/>
    </source>
</evidence>
<evidence type="ECO:0000256" key="2">
    <source>
        <dbReference type="ARBA" id="ARBA00023002"/>
    </source>
</evidence>
<sequence>MELQEVLNSRRSMRSYDAEKKVTKEQLETIINAAILAPSWKNLQISRYYCILSDDKIEEFRHKCLPEFNQNNSEGAALVVTTFVKNCVGFDRLSGEPVNECANGWGYYDLGLQNENFVLKAKELGLDTLIMGVRDGEAIREFFNLPENEQSVSVIAVGYGTKDAQMPKRKSVSDIAKFY</sequence>
<name>A0ABV1BRW2_9FIRM</name>
<comment type="caution">
    <text evidence="4">The sequence shown here is derived from an EMBL/GenBank/DDBJ whole genome shotgun (WGS) entry which is preliminary data.</text>
</comment>
<proteinExistence type="inferred from homology"/>
<dbReference type="Proteomes" id="UP001442364">
    <property type="component" value="Unassembled WGS sequence"/>
</dbReference>
<keyword evidence="5" id="KW-1185">Reference proteome</keyword>